<keyword evidence="3 9" id="KW-0963">Cytoplasm</keyword>
<dbReference type="InterPro" id="IPR039261">
    <property type="entry name" value="FNR_nucleotide-bd"/>
</dbReference>
<dbReference type="GO" id="GO:0016651">
    <property type="term" value="F:oxidoreductase activity, acting on NAD(P)H"/>
    <property type="evidence" value="ECO:0007669"/>
    <property type="project" value="UniProtKB-UniRule"/>
</dbReference>
<organism evidence="13 14">
    <name type="scientific">Phomopsis amygdali</name>
    <name type="common">Fusicoccum amygdali</name>
    <dbReference type="NCBI Taxonomy" id="1214568"/>
    <lineage>
        <taxon>Eukaryota</taxon>
        <taxon>Fungi</taxon>
        <taxon>Dikarya</taxon>
        <taxon>Ascomycota</taxon>
        <taxon>Pezizomycotina</taxon>
        <taxon>Sordariomycetes</taxon>
        <taxon>Sordariomycetidae</taxon>
        <taxon>Diaporthales</taxon>
        <taxon>Diaporthaceae</taxon>
        <taxon>Diaporthe</taxon>
    </lineage>
</organism>
<dbReference type="InterPro" id="IPR029039">
    <property type="entry name" value="Flavoprotein-like_sf"/>
</dbReference>
<gene>
    <name evidence="9" type="primary">TAH18</name>
    <name evidence="13" type="ORF">N8I77_000737</name>
</gene>
<evidence type="ECO:0000256" key="6">
    <source>
        <dbReference type="ARBA" id="ARBA00022827"/>
    </source>
</evidence>
<dbReference type="PANTHER" id="PTHR19384">
    <property type="entry name" value="NITRIC OXIDE SYNTHASE-RELATED"/>
    <property type="match status" value="1"/>
</dbReference>
<feature type="domain" description="FAD-binding FR-type" evidence="12">
    <location>
        <begin position="313"/>
        <end position="583"/>
    </location>
</feature>
<dbReference type="SUPFAM" id="SSF52343">
    <property type="entry name" value="Ferredoxin reductase-like, C-terminal NADP-linked domain"/>
    <property type="match status" value="1"/>
</dbReference>
<comment type="cofactor">
    <cofactor evidence="2 9">
        <name>FAD</name>
        <dbReference type="ChEBI" id="CHEBI:57692"/>
    </cofactor>
</comment>
<dbReference type="Proteomes" id="UP001265746">
    <property type="component" value="Unassembled WGS sequence"/>
</dbReference>
<dbReference type="Gene3D" id="3.40.50.360">
    <property type="match status" value="1"/>
</dbReference>
<dbReference type="GO" id="GO:0050660">
    <property type="term" value="F:flavin adenine dinucleotide binding"/>
    <property type="evidence" value="ECO:0007669"/>
    <property type="project" value="UniProtKB-UniRule"/>
</dbReference>
<dbReference type="InterPro" id="IPR028879">
    <property type="entry name" value="NDOR1"/>
</dbReference>
<evidence type="ECO:0000256" key="8">
    <source>
        <dbReference type="ARBA" id="ARBA00023002"/>
    </source>
</evidence>
<dbReference type="GO" id="GO:0050661">
    <property type="term" value="F:NADP binding"/>
    <property type="evidence" value="ECO:0007669"/>
    <property type="project" value="UniProtKB-UniRule"/>
</dbReference>
<dbReference type="InterPro" id="IPR017927">
    <property type="entry name" value="FAD-bd_FR_type"/>
</dbReference>
<proteinExistence type="inferred from homology"/>
<evidence type="ECO:0000256" key="3">
    <source>
        <dbReference type="ARBA" id="ARBA00022490"/>
    </source>
</evidence>
<dbReference type="HAMAP" id="MF_03178">
    <property type="entry name" value="NDOR1"/>
    <property type="match status" value="1"/>
</dbReference>
<evidence type="ECO:0000256" key="1">
    <source>
        <dbReference type="ARBA" id="ARBA00001917"/>
    </source>
</evidence>
<dbReference type="Pfam" id="PF00667">
    <property type="entry name" value="FAD_binding_1"/>
    <property type="match status" value="1"/>
</dbReference>
<comment type="caution">
    <text evidence="13">The sequence shown here is derived from an EMBL/GenBank/DDBJ whole genome shotgun (WGS) entry which is preliminary data.</text>
</comment>
<dbReference type="GO" id="GO:0016226">
    <property type="term" value="P:iron-sulfur cluster assembly"/>
    <property type="evidence" value="ECO:0007669"/>
    <property type="project" value="UniProtKB-UniRule"/>
</dbReference>
<evidence type="ECO:0000256" key="5">
    <source>
        <dbReference type="ARBA" id="ARBA00022643"/>
    </source>
</evidence>
<dbReference type="GO" id="GO:0010181">
    <property type="term" value="F:FMN binding"/>
    <property type="evidence" value="ECO:0007669"/>
    <property type="project" value="UniProtKB-UniRule"/>
</dbReference>
<protein>
    <recommendedName>
        <fullName evidence="9">NADPH-dependent diflavin oxidoreductase 1</fullName>
        <ecNumber evidence="9">1.18.1.-</ecNumber>
    </recommendedName>
    <alternativeName>
        <fullName evidence="9">NADPH-dependent FMN and FAD-containing oxidoreductase</fullName>
    </alternativeName>
</protein>
<dbReference type="PANTHER" id="PTHR19384:SF10">
    <property type="entry name" value="NADPH-DEPENDENT DIFLAVIN OXIDOREDUCTASE 1"/>
    <property type="match status" value="1"/>
</dbReference>
<feature type="binding site" evidence="9">
    <location>
        <position position="593"/>
    </location>
    <ligand>
        <name>NADP(+)</name>
        <dbReference type="ChEBI" id="CHEBI:58349"/>
    </ligand>
</feature>
<comment type="subcellular location">
    <subcellularLocation>
        <location evidence="9">Cytoplasm</location>
    </subcellularLocation>
    <subcellularLocation>
        <location evidence="9">Mitochondrion</location>
    </subcellularLocation>
    <text evidence="9">Relocalizes to mitochondria after H(2)O(2) exposure.</text>
</comment>
<feature type="binding site" evidence="9">
    <location>
        <begin position="73"/>
        <end position="76"/>
    </location>
    <ligand>
        <name>FMN</name>
        <dbReference type="ChEBI" id="CHEBI:58210"/>
    </ligand>
</feature>
<feature type="binding site" evidence="9">
    <location>
        <begin position="111"/>
        <end position="120"/>
    </location>
    <ligand>
        <name>FMN</name>
        <dbReference type="ChEBI" id="CHEBI:58210"/>
    </ligand>
</feature>
<dbReference type="AlphaFoldDB" id="A0AAD9W8M9"/>
<feature type="binding site" evidence="9">
    <location>
        <position position="146"/>
    </location>
    <ligand>
        <name>FMN</name>
        <dbReference type="ChEBI" id="CHEBI:58210"/>
    </ligand>
</feature>
<dbReference type="InterPro" id="IPR001094">
    <property type="entry name" value="Flavdoxin-like"/>
</dbReference>
<evidence type="ECO:0000313" key="14">
    <source>
        <dbReference type="Proteomes" id="UP001265746"/>
    </source>
</evidence>
<feature type="binding site" evidence="9">
    <location>
        <position position="773"/>
    </location>
    <ligand>
        <name>FAD</name>
        <dbReference type="ChEBI" id="CHEBI:57692"/>
    </ligand>
</feature>
<keyword evidence="8 9" id="KW-0560">Oxidoreductase</keyword>
<comment type="similarity">
    <text evidence="9">In the C-terminal section; belongs to the flavoprotein pyridine nucleotide cytochrome reductase family.</text>
</comment>
<keyword evidence="7 9" id="KW-0521">NADP</keyword>
<feature type="region of interest" description="Disordered" evidence="10">
    <location>
        <begin position="215"/>
        <end position="261"/>
    </location>
</feature>
<evidence type="ECO:0000259" key="11">
    <source>
        <dbReference type="PROSITE" id="PS50902"/>
    </source>
</evidence>
<dbReference type="Pfam" id="PF00175">
    <property type="entry name" value="NAD_binding_1"/>
    <property type="match status" value="1"/>
</dbReference>
<dbReference type="GO" id="GO:0160246">
    <property type="term" value="F:NADPH-iron-sulfur [2Fe-2S] protein oxidoreductase activity"/>
    <property type="evidence" value="ECO:0007669"/>
    <property type="project" value="InterPro"/>
</dbReference>
<dbReference type="Gene3D" id="1.20.990.10">
    <property type="entry name" value="NADPH-cytochrome p450 Reductase, Chain A, domain 3"/>
    <property type="match status" value="1"/>
</dbReference>
<keyword evidence="14" id="KW-1185">Reference proteome</keyword>
<comment type="catalytic activity">
    <reaction evidence="9">
        <text>2 oxidized [2Fe-2S]-[protein] + NADPH = 2 reduced [2Fe-2S]-[protein] + NADP(+) + H(+)</text>
        <dbReference type="Rhea" id="RHEA:67716"/>
        <dbReference type="Rhea" id="RHEA-COMP:17327"/>
        <dbReference type="Rhea" id="RHEA-COMP:17328"/>
        <dbReference type="ChEBI" id="CHEBI:15378"/>
        <dbReference type="ChEBI" id="CHEBI:33737"/>
        <dbReference type="ChEBI" id="CHEBI:33738"/>
        <dbReference type="ChEBI" id="CHEBI:57783"/>
        <dbReference type="ChEBI" id="CHEBI:58349"/>
    </reaction>
</comment>
<reference evidence="13" key="1">
    <citation type="submission" date="2023-06" db="EMBL/GenBank/DDBJ databases">
        <authorList>
            <person name="Noh H."/>
        </authorList>
    </citation>
    <scope>NUCLEOTIDE SEQUENCE</scope>
    <source>
        <strain evidence="13">DUCC20226</strain>
    </source>
</reference>
<feature type="binding site" evidence="9">
    <location>
        <position position="479"/>
    </location>
    <ligand>
        <name>FAD</name>
        <dbReference type="ChEBI" id="CHEBI:57692"/>
    </ligand>
</feature>
<comment type="function">
    <text evidence="9">NADPH-dependent reductase which is a central component of the cytosolic iron-sulfur (Fe-S) protein assembly (CIA) machinery. Transfers electrons from NADPH via its FAD and FMN prosthetic groups to the [2Fe-2S] cluster of DRE2, another key component of the CIA machinery. In turn, this reduced cluster provides electrons for assembly of cytosolic iron-sulfur cluster proteins. Positively controls H(2)O(2)-induced cell death.</text>
</comment>
<comment type="similarity">
    <text evidence="9">Belongs to the NADPH-dependent diflavin oxidoreductase NDOR1 family.</text>
</comment>
<comment type="cofactor">
    <cofactor evidence="1 9">
        <name>FMN</name>
        <dbReference type="ChEBI" id="CHEBI:58210"/>
    </cofactor>
</comment>
<feature type="binding site" evidence="9">
    <location>
        <begin position="646"/>
        <end position="647"/>
    </location>
    <ligand>
        <name>NADP(+)</name>
        <dbReference type="ChEBI" id="CHEBI:58349"/>
    </ligand>
</feature>
<dbReference type="GO" id="GO:0005739">
    <property type="term" value="C:mitochondrion"/>
    <property type="evidence" value="ECO:0007669"/>
    <property type="project" value="UniProtKB-SubCell"/>
</dbReference>
<dbReference type="Gene3D" id="2.40.30.10">
    <property type="entry name" value="Translation factors"/>
    <property type="match status" value="1"/>
</dbReference>
<feature type="compositionally biased region" description="Basic and acidic residues" evidence="10">
    <location>
        <begin position="215"/>
        <end position="226"/>
    </location>
</feature>
<dbReference type="PRINTS" id="PR00371">
    <property type="entry name" value="FPNCR"/>
</dbReference>
<dbReference type="GO" id="GO:0005829">
    <property type="term" value="C:cytosol"/>
    <property type="evidence" value="ECO:0007669"/>
    <property type="project" value="TreeGrafter"/>
</dbReference>
<dbReference type="PROSITE" id="PS50902">
    <property type="entry name" value="FLAVODOXIN_LIKE"/>
    <property type="match status" value="1"/>
</dbReference>
<evidence type="ECO:0000259" key="12">
    <source>
        <dbReference type="PROSITE" id="PS51384"/>
    </source>
</evidence>
<evidence type="ECO:0000256" key="4">
    <source>
        <dbReference type="ARBA" id="ARBA00022630"/>
    </source>
</evidence>
<dbReference type="PRINTS" id="PR00369">
    <property type="entry name" value="FLAVODOXIN"/>
</dbReference>
<dbReference type="InterPro" id="IPR017938">
    <property type="entry name" value="Riboflavin_synthase-like_b-brl"/>
</dbReference>
<dbReference type="InterPro" id="IPR001433">
    <property type="entry name" value="OxRdtase_FAD/NAD-bd"/>
</dbReference>
<evidence type="ECO:0000256" key="10">
    <source>
        <dbReference type="SAM" id="MobiDB-lite"/>
    </source>
</evidence>
<evidence type="ECO:0000256" key="9">
    <source>
        <dbReference type="HAMAP-Rule" id="MF_03178"/>
    </source>
</evidence>
<feature type="domain" description="Flavodoxin-like" evidence="11">
    <location>
        <begin position="20"/>
        <end position="176"/>
    </location>
</feature>
<dbReference type="InterPro" id="IPR003097">
    <property type="entry name" value="CysJ-like_FAD-binding"/>
</dbReference>
<dbReference type="InterPro" id="IPR008254">
    <property type="entry name" value="Flavodoxin/NO_synth"/>
</dbReference>
<comment type="similarity">
    <text evidence="9">In the N-terminal section; belongs to the flavodoxin family.</text>
</comment>
<comment type="subunit">
    <text evidence="9">Interacts with DRE2; as part of the cytosolic iron-sulfur (Fe-S) protein assembly (CIA) machinery.</text>
</comment>
<keyword evidence="5 9" id="KW-0288">FMN</keyword>
<evidence type="ECO:0000256" key="7">
    <source>
        <dbReference type="ARBA" id="ARBA00022857"/>
    </source>
</evidence>
<dbReference type="FunFam" id="1.20.990.10:FF:000013">
    <property type="entry name" value="NADPH-dependent diflavin oxidoreductase 1"/>
    <property type="match status" value="1"/>
</dbReference>
<dbReference type="InterPro" id="IPR001709">
    <property type="entry name" value="Flavoprot_Pyr_Nucl_cyt_Rdtase"/>
</dbReference>
<evidence type="ECO:0000256" key="2">
    <source>
        <dbReference type="ARBA" id="ARBA00001974"/>
    </source>
</evidence>
<dbReference type="EC" id="1.18.1.-" evidence="9"/>
<accession>A0AAD9W8M9</accession>
<name>A0AAD9W8M9_PHOAM</name>
<keyword evidence="6 9" id="KW-0274">FAD</keyword>
<dbReference type="EMBL" id="JAUJFL010000001">
    <property type="protein sequence ID" value="KAK2613863.1"/>
    <property type="molecule type" value="Genomic_DNA"/>
</dbReference>
<dbReference type="SUPFAM" id="SSF52218">
    <property type="entry name" value="Flavoproteins"/>
    <property type="match status" value="1"/>
</dbReference>
<feature type="compositionally biased region" description="Basic and acidic residues" evidence="10">
    <location>
        <begin position="235"/>
        <end position="250"/>
    </location>
</feature>
<keyword evidence="4 9" id="KW-0285">Flavoprotein</keyword>
<feature type="binding site" evidence="9">
    <location>
        <begin position="509"/>
        <end position="512"/>
    </location>
    <ligand>
        <name>FAD</name>
        <dbReference type="ChEBI" id="CHEBI:57692"/>
    </ligand>
</feature>
<keyword evidence="9" id="KW-0496">Mitochondrion</keyword>
<dbReference type="SUPFAM" id="SSF63380">
    <property type="entry name" value="Riboflavin synthase domain-like"/>
    <property type="match status" value="1"/>
</dbReference>
<sequence>MEAEERTDGTRGEVPENRSLLVLYGTETGKSQEIAQEVGRAAESQRFQTQVEEMNDVPLKELAQCSLAVFVTSTTGQGDIPANAATFWKSILRKKLPPDCLSQLKFTSFGLGDSSYPKFNWAARKLHKRLSQLGALEFYPAGEGDERHDNGLAESYSARRGHPIDSIYLPWFENLKARLSADFPLPQGIDPIPDDVLLPPKYPIELAEMDSVSDEERWEANREKHAALSHVNNPKSDREERDDETLRRSDGVGQAFRRGDFGDRPYSDRDLVNLDKDNILKDHPINYDILSAGDEDKLPYKDDLPPPKLISVPQAYRAELVDNQRVTPETHWQDVRLLKIRVHRTPRSDNLLPSLMPGDTLTIFPKNFPADVQELINLMGWNEKADKRISWKYSTSSMDKGLSNFAEGGIRCPRKLHPTKNATIRDLLIHNIDFNAIPNRTFLKDLRRHTVDEREKERLMELTSESNTQEFYDYTSRPRRTILEVLHDFPCVKIPIDYALETFPFIRGRAFSIANHSNSHESFKAKQHDIEILAAMVEYKTIIRKPRQGLCSRYLKSLKKGTTLVVGLTRNAHPPPCGEYHVHRPLIAVGTGTGIAPIRSLIQERNLYHDLGRTVLFFGARNREADYYYGSEWKTYDKLRVIEAFSRDPIVESDMPFLDPYTKKKQNAFKPEPDIFSGAERMTAENTPWLQSVDYDRGKMYIQHQIRRFAEDICDVIRRSDAVPIFVICGNAGRMPISVRRALEDALVIGGKAKNNDEAKRFLQTVGIWMETW</sequence>
<dbReference type="Gene3D" id="3.40.50.80">
    <property type="entry name" value="Nucleotide-binding domain of ferredoxin-NADP reductase (FNR) module"/>
    <property type="match status" value="1"/>
</dbReference>
<dbReference type="Pfam" id="PF00258">
    <property type="entry name" value="Flavodoxin_1"/>
    <property type="match status" value="1"/>
</dbReference>
<dbReference type="InterPro" id="IPR023173">
    <property type="entry name" value="NADPH_Cyt_P450_Rdtase_alpha"/>
</dbReference>
<feature type="binding site" evidence="9">
    <location>
        <begin position="549"/>
        <end position="552"/>
    </location>
    <ligand>
        <name>FAD</name>
        <dbReference type="ChEBI" id="CHEBI:57692"/>
    </ligand>
</feature>
<evidence type="ECO:0000313" key="13">
    <source>
        <dbReference type="EMBL" id="KAK2613863.1"/>
    </source>
</evidence>
<dbReference type="PROSITE" id="PS51384">
    <property type="entry name" value="FAD_FR"/>
    <property type="match status" value="1"/>
</dbReference>
<comment type="caution">
    <text evidence="9">Lacks conserved residue(s) required for the propagation of feature annotation.</text>
</comment>